<dbReference type="PANTHER" id="PTHR11006:SF4">
    <property type="entry name" value="PROTEIN ARGININE N-METHYLTRANSFERASE 7"/>
    <property type="match status" value="1"/>
</dbReference>
<accession>A0AAD7UD86</accession>
<dbReference type="CDD" id="cd02440">
    <property type="entry name" value="AdoMet_MTases"/>
    <property type="match status" value="1"/>
</dbReference>
<dbReference type="Gene3D" id="3.40.50.150">
    <property type="entry name" value="Vaccinia Virus protein VP39"/>
    <property type="match status" value="1"/>
</dbReference>
<feature type="domain" description="Methyltransferase" evidence="2">
    <location>
        <begin position="79"/>
        <end position="146"/>
    </location>
</feature>
<evidence type="ECO:0000313" key="3">
    <source>
        <dbReference type="EMBL" id="KAJ8601822.1"/>
    </source>
</evidence>
<sequence length="568" mass="60475">MLLEAAWDSLVRVEDSTTVLGGVLDEEGELAWAEVADPVAEHLRRKKWIAAMLNDRERAAAYDLAIAEALRGLEKEAVVLDLGSGTGLLAQMAARRCVHVVACEMEPAMASLIAKEANATVACAHSSQIELPQRASVVVCELLDHFLLGEGWLPTVRDALERLATPDAICVPKSATVYCALATSGRSGAVRLDPAALLSAPVSVLTVDPKMDEPPRATARLFATRAGLVDAVATWWTADLGGGAGLSTAPPTIQDHWLQVVRRIPPVDLEAGESLDLSVRVSADWTTVEIGEEAIEDEAIRPPLHAGGVAAALDVSGTPGFGGVCVCTDVRDACLASRRGSSLVVRRIPEPDDLPELGGGRKFDVVCATPYFRDLEGNPLMTMVRIARRYAAASPVALENASYSPRYAKVKCLALRSPRIRASYARIPSSIRGCAQAAAAEAWDRAKSTGLLSFDLRNYDDLETLAALTLAEVDLSPKSSSSSSSWLPLEGTATVPGDADLLAFFVEYDDVGTPEQQPSPKHVLARVLDDDDDDDDRVDQGVTLHFDLQPDATARVRVAVPSSSSSSS</sequence>
<dbReference type="EMBL" id="JAQMWT010000400">
    <property type="protein sequence ID" value="KAJ8601822.1"/>
    <property type="molecule type" value="Genomic_DNA"/>
</dbReference>
<dbReference type="GO" id="GO:0016274">
    <property type="term" value="F:protein-arginine N-methyltransferase activity"/>
    <property type="evidence" value="ECO:0007669"/>
    <property type="project" value="InterPro"/>
</dbReference>
<proteinExistence type="predicted"/>
<dbReference type="GO" id="GO:0042054">
    <property type="term" value="F:histone methyltransferase activity"/>
    <property type="evidence" value="ECO:0007669"/>
    <property type="project" value="TreeGrafter"/>
</dbReference>
<keyword evidence="1" id="KW-0949">S-adenosyl-L-methionine</keyword>
<evidence type="ECO:0000313" key="4">
    <source>
        <dbReference type="Proteomes" id="UP001230188"/>
    </source>
</evidence>
<protein>
    <recommendedName>
        <fullName evidence="2">Methyltransferase domain-containing protein</fullName>
    </recommendedName>
</protein>
<dbReference type="InterPro" id="IPR029063">
    <property type="entry name" value="SAM-dependent_MTases_sf"/>
</dbReference>
<dbReference type="Pfam" id="PF13649">
    <property type="entry name" value="Methyltransf_25"/>
    <property type="match status" value="1"/>
</dbReference>
<dbReference type="Gene3D" id="2.70.160.11">
    <property type="entry name" value="Hnrnp arginine n-methyltransferase1"/>
    <property type="match status" value="1"/>
</dbReference>
<keyword evidence="4" id="KW-1185">Reference proteome</keyword>
<dbReference type="InterPro" id="IPR041698">
    <property type="entry name" value="Methyltransf_25"/>
</dbReference>
<dbReference type="AlphaFoldDB" id="A0AAD7UD86"/>
<comment type="caution">
    <text evidence="3">The sequence shown here is derived from an EMBL/GenBank/DDBJ whole genome shotgun (WGS) entry which is preliminary data.</text>
</comment>
<dbReference type="SUPFAM" id="SSF53335">
    <property type="entry name" value="S-adenosyl-L-methionine-dependent methyltransferases"/>
    <property type="match status" value="1"/>
</dbReference>
<dbReference type="InterPro" id="IPR025799">
    <property type="entry name" value="Arg_MeTrfase"/>
</dbReference>
<name>A0AAD7UD86_9STRA</name>
<evidence type="ECO:0000259" key="2">
    <source>
        <dbReference type="Pfam" id="PF13649"/>
    </source>
</evidence>
<dbReference type="PANTHER" id="PTHR11006">
    <property type="entry name" value="PROTEIN ARGININE N-METHYLTRANSFERASE"/>
    <property type="match status" value="1"/>
</dbReference>
<evidence type="ECO:0000256" key="1">
    <source>
        <dbReference type="ARBA" id="ARBA00022691"/>
    </source>
</evidence>
<organism evidence="3 4">
    <name type="scientific">Chrysophaeum taylorii</name>
    <dbReference type="NCBI Taxonomy" id="2483200"/>
    <lineage>
        <taxon>Eukaryota</taxon>
        <taxon>Sar</taxon>
        <taxon>Stramenopiles</taxon>
        <taxon>Ochrophyta</taxon>
        <taxon>Pelagophyceae</taxon>
        <taxon>Pelagomonadales</taxon>
        <taxon>Pelagomonadaceae</taxon>
        <taxon>Chrysophaeum</taxon>
    </lineage>
</organism>
<gene>
    <name evidence="3" type="ORF">CTAYLR_009052</name>
</gene>
<dbReference type="Proteomes" id="UP001230188">
    <property type="component" value="Unassembled WGS sequence"/>
</dbReference>
<reference evidence="3" key="1">
    <citation type="submission" date="2023-01" db="EMBL/GenBank/DDBJ databases">
        <title>Metagenome sequencing of chrysophaentin producing Chrysophaeum taylorii.</title>
        <authorList>
            <person name="Davison J."/>
            <person name="Bewley C."/>
        </authorList>
    </citation>
    <scope>NUCLEOTIDE SEQUENCE</scope>
    <source>
        <strain evidence="3">NIES-1699</strain>
    </source>
</reference>